<dbReference type="AlphaFoldDB" id="A0A2G8JWA0"/>
<name>A0A2G8JWA0_STIJA</name>
<protein>
    <submittedName>
        <fullName evidence="2">Uncharacterized protein</fullName>
    </submittedName>
</protein>
<organism evidence="2 3">
    <name type="scientific">Stichopus japonicus</name>
    <name type="common">Sea cucumber</name>
    <dbReference type="NCBI Taxonomy" id="307972"/>
    <lineage>
        <taxon>Eukaryota</taxon>
        <taxon>Metazoa</taxon>
        <taxon>Echinodermata</taxon>
        <taxon>Eleutherozoa</taxon>
        <taxon>Echinozoa</taxon>
        <taxon>Holothuroidea</taxon>
        <taxon>Aspidochirotacea</taxon>
        <taxon>Aspidochirotida</taxon>
        <taxon>Stichopodidae</taxon>
        <taxon>Apostichopus</taxon>
    </lineage>
</organism>
<comment type="caution">
    <text evidence="2">The sequence shown here is derived from an EMBL/GenBank/DDBJ whole genome shotgun (WGS) entry which is preliminary data.</text>
</comment>
<evidence type="ECO:0000256" key="1">
    <source>
        <dbReference type="SAM" id="SignalP"/>
    </source>
</evidence>
<sequence length="127" mass="13605">MKYVFVLTVAVALFSHAYSSPGPSEFSAKDCAECSVHCEIPAVRGKGSLTCVAESPSVTNINCTVMDPKNIYVTSLTSSPRSEGPGMGRLRILYELTHNSKKGSFHCMFADPTGASKECTITAVYKS</sequence>
<accession>A0A2G8JWA0</accession>
<evidence type="ECO:0000313" key="3">
    <source>
        <dbReference type="Proteomes" id="UP000230750"/>
    </source>
</evidence>
<proteinExistence type="predicted"/>
<feature type="signal peptide" evidence="1">
    <location>
        <begin position="1"/>
        <end position="19"/>
    </location>
</feature>
<gene>
    <name evidence="2" type="ORF">BSL78_23123</name>
</gene>
<feature type="chain" id="PRO_5013762146" evidence="1">
    <location>
        <begin position="20"/>
        <end position="127"/>
    </location>
</feature>
<evidence type="ECO:0000313" key="2">
    <source>
        <dbReference type="EMBL" id="PIK40036.1"/>
    </source>
</evidence>
<keyword evidence="3" id="KW-1185">Reference proteome</keyword>
<reference evidence="2 3" key="1">
    <citation type="journal article" date="2017" name="PLoS Biol.">
        <title>The sea cucumber genome provides insights into morphological evolution and visceral regeneration.</title>
        <authorList>
            <person name="Zhang X."/>
            <person name="Sun L."/>
            <person name="Yuan J."/>
            <person name="Sun Y."/>
            <person name="Gao Y."/>
            <person name="Zhang L."/>
            <person name="Li S."/>
            <person name="Dai H."/>
            <person name="Hamel J.F."/>
            <person name="Liu C."/>
            <person name="Yu Y."/>
            <person name="Liu S."/>
            <person name="Lin W."/>
            <person name="Guo K."/>
            <person name="Jin S."/>
            <person name="Xu P."/>
            <person name="Storey K.B."/>
            <person name="Huan P."/>
            <person name="Zhang T."/>
            <person name="Zhou Y."/>
            <person name="Zhang J."/>
            <person name="Lin C."/>
            <person name="Li X."/>
            <person name="Xing L."/>
            <person name="Huo D."/>
            <person name="Sun M."/>
            <person name="Wang L."/>
            <person name="Mercier A."/>
            <person name="Li F."/>
            <person name="Yang H."/>
            <person name="Xiang J."/>
        </authorList>
    </citation>
    <scope>NUCLEOTIDE SEQUENCE [LARGE SCALE GENOMIC DNA]</scope>
    <source>
        <strain evidence="2">Shaxun</strain>
        <tissue evidence="2">Muscle</tissue>
    </source>
</reference>
<dbReference type="Proteomes" id="UP000230750">
    <property type="component" value="Unassembled WGS sequence"/>
</dbReference>
<dbReference type="EMBL" id="MRZV01001172">
    <property type="protein sequence ID" value="PIK40036.1"/>
    <property type="molecule type" value="Genomic_DNA"/>
</dbReference>
<keyword evidence="1" id="KW-0732">Signal</keyword>